<accession>A0ABP2APA8</accession>
<dbReference type="InterPro" id="IPR000326">
    <property type="entry name" value="PAP2/HPO"/>
</dbReference>
<dbReference type="CDD" id="cd03392">
    <property type="entry name" value="PAP2_like_2"/>
    <property type="match status" value="1"/>
</dbReference>
<dbReference type="RefSeq" id="WP_055258498.1">
    <property type="nucleotide sequence ID" value="NZ_BCMV01000060.1"/>
</dbReference>
<evidence type="ECO:0000256" key="6">
    <source>
        <dbReference type="ARBA" id="ARBA00023136"/>
    </source>
</evidence>
<sequence length="180" mass="20095">MNHISKREKFDIFILKQIRSKLSNPILDKIMVMFTMLGEFGAVWSLLGIALVIESKYRIIGLMVIAALIFTTIMGEGVIKNLVKRSRPCKDMTQQDLVVRKPNTYSFPSGHTASSFAVANVLLTCFAGVGVAFLIIASLIAFSRMYLYVHYPTDIIAGIALGLLCSQATIYMFQTFMVRI</sequence>
<dbReference type="SUPFAM" id="SSF48317">
    <property type="entry name" value="Acid phosphatase/Vanadium-dependent haloperoxidase"/>
    <property type="match status" value="1"/>
</dbReference>
<dbReference type="EC" id="3.6.1.27" evidence="9"/>
<feature type="transmembrane region" description="Helical" evidence="7">
    <location>
        <begin position="121"/>
        <end position="143"/>
    </location>
</feature>
<feature type="transmembrane region" description="Helical" evidence="7">
    <location>
        <begin position="59"/>
        <end position="79"/>
    </location>
</feature>
<keyword evidence="10" id="KW-1185">Reference proteome</keyword>
<evidence type="ECO:0000259" key="8">
    <source>
        <dbReference type="SMART" id="SM00014"/>
    </source>
</evidence>
<dbReference type="PANTHER" id="PTHR14969:SF62">
    <property type="entry name" value="DECAPRENYLPHOSPHORYL-5-PHOSPHORIBOSE PHOSPHATASE RV3807C-RELATED"/>
    <property type="match status" value="1"/>
</dbReference>
<evidence type="ECO:0000256" key="7">
    <source>
        <dbReference type="SAM" id="Phobius"/>
    </source>
</evidence>
<name>A0ABP2APA8_SARVE</name>
<dbReference type="Pfam" id="PF01569">
    <property type="entry name" value="PAP2"/>
    <property type="match status" value="1"/>
</dbReference>
<evidence type="ECO:0000256" key="2">
    <source>
        <dbReference type="ARBA" id="ARBA00022475"/>
    </source>
</evidence>
<keyword evidence="6 7" id="KW-0472">Membrane</keyword>
<keyword evidence="4 9" id="KW-0378">Hydrolase</keyword>
<dbReference type="EMBL" id="CYZR01000003">
    <property type="protein sequence ID" value="CUN80298.1"/>
    <property type="molecule type" value="Genomic_DNA"/>
</dbReference>
<evidence type="ECO:0000256" key="3">
    <source>
        <dbReference type="ARBA" id="ARBA00022692"/>
    </source>
</evidence>
<feature type="domain" description="Phosphatidic acid phosphatase type 2/haloperoxidase" evidence="8">
    <location>
        <begin position="60"/>
        <end position="170"/>
    </location>
</feature>
<organism evidence="9 10">
    <name type="scientific">Sarcina ventriculi</name>
    <name type="common">Clostridium ventriculi</name>
    <dbReference type="NCBI Taxonomy" id="1267"/>
    <lineage>
        <taxon>Bacteria</taxon>
        <taxon>Bacillati</taxon>
        <taxon>Bacillota</taxon>
        <taxon>Clostridia</taxon>
        <taxon>Eubacteriales</taxon>
        <taxon>Clostridiaceae</taxon>
        <taxon>Sarcina</taxon>
    </lineage>
</organism>
<feature type="transmembrane region" description="Helical" evidence="7">
    <location>
        <begin position="155"/>
        <end position="173"/>
    </location>
</feature>
<evidence type="ECO:0000313" key="10">
    <source>
        <dbReference type="Proteomes" id="UP000095488"/>
    </source>
</evidence>
<dbReference type="PANTHER" id="PTHR14969">
    <property type="entry name" value="SPHINGOSINE-1-PHOSPHATE PHOSPHOHYDROLASE"/>
    <property type="match status" value="1"/>
</dbReference>
<evidence type="ECO:0000256" key="1">
    <source>
        <dbReference type="ARBA" id="ARBA00004651"/>
    </source>
</evidence>
<comment type="caution">
    <text evidence="9">The sequence shown here is derived from an EMBL/GenBank/DDBJ whole genome shotgun (WGS) entry which is preliminary data.</text>
</comment>
<keyword evidence="3 7" id="KW-0812">Transmembrane</keyword>
<dbReference type="Proteomes" id="UP000095488">
    <property type="component" value="Unassembled WGS sequence"/>
</dbReference>
<keyword evidence="2" id="KW-1003">Cell membrane</keyword>
<evidence type="ECO:0000313" key="9">
    <source>
        <dbReference type="EMBL" id="CUN80298.1"/>
    </source>
</evidence>
<dbReference type="Gene3D" id="1.20.144.10">
    <property type="entry name" value="Phosphatidic acid phosphatase type 2/haloperoxidase"/>
    <property type="match status" value="1"/>
</dbReference>
<gene>
    <name evidence="9" type="primary">bcrC_3</name>
    <name evidence="9" type="ORF">ERS852473_01135</name>
</gene>
<feature type="transmembrane region" description="Helical" evidence="7">
    <location>
        <begin position="30"/>
        <end position="53"/>
    </location>
</feature>
<protein>
    <submittedName>
        <fullName evidence="9">Undecaprenyl-diphosphatase BcrC</fullName>
        <ecNumber evidence="9">3.6.1.27</ecNumber>
    </submittedName>
</protein>
<comment type="subcellular location">
    <subcellularLocation>
        <location evidence="1">Cell membrane</location>
        <topology evidence="1">Multi-pass membrane protein</topology>
    </subcellularLocation>
</comment>
<keyword evidence="5 7" id="KW-1133">Transmembrane helix</keyword>
<reference evidence="9 10" key="1">
    <citation type="submission" date="2015-09" db="EMBL/GenBank/DDBJ databases">
        <authorList>
            <consortium name="Pathogen Informatics"/>
            <person name="Wu L."/>
            <person name="Ma J."/>
        </authorList>
    </citation>
    <scope>NUCLEOTIDE SEQUENCE [LARGE SCALE GENOMIC DNA]</scope>
    <source>
        <strain evidence="9 10">2789STDY5834858</strain>
    </source>
</reference>
<dbReference type="GO" id="GO:0050380">
    <property type="term" value="F:undecaprenyl-diphosphatase activity"/>
    <property type="evidence" value="ECO:0007669"/>
    <property type="project" value="UniProtKB-EC"/>
</dbReference>
<evidence type="ECO:0000256" key="4">
    <source>
        <dbReference type="ARBA" id="ARBA00022801"/>
    </source>
</evidence>
<dbReference type="InterPro" id="IPR036938">
    <property type="entry name" value="PAP2/HPO_sf"/>
</dbReference>
<proteinExistence type="predicted"/>
<dbReference type="SMART" id="SM00014">
    <property type="entry name" value="acidPPc"/>
    <property type="match status" value="1"/>
</dbReference>
<evidence type="ECO:0000256" key="5">
    <source>
        <dbReference type="ARBA" id="ARBA00022989"/>
    </source>
</evidence>